<dbReference type="Proteomes" id="UP000799764">
    <property type="component" value="Unassembled WGS sequence"/>
</dbReference>
<evidence type="ECO:0000313" key="1">
    <source>
        <dbReference type="EMBL" id="KAF2448406.1"/>
    </source>
</evidence>
<keyword evidence="2" id="KW-1185">Reference proteome</keyword>
<comment type="caution">
    <text evidence="1">The sequence shown here is derived from an EMBL/GenBank/DDBJ whole genome shotgun (WGS) entry which is preliminary data.</text>
</comment>
<gene>
    <name evidence="1" type="ORF">P171DRAFT_481474</name>
</gene>
<evidence type="ECO:0000313" key="2">
    <source>
        <dbReference type="Proteomes" id="UP000799764"/>
    </source>
</evidence>
<organism evidence="1 2">
    <name type="scientific">Karstenula rhodostoma CBS 690.94</name>
    <dbReference type="NCBI Taxonomy" id="1392251"/>
    <lineage>
        <taxon>Eukaryota</taxon>
        <taxon>Fungi</taxon>
        <taxon>Dikarya</taxon>
        <taxon>Ascomycota</taxon>
        <taxon>Pezizomycotina</taxon>
        <taxon>Dothideomycetes</taxon>
        <taxon>Pleosporomycetidae</taxon>
        <taxon>Pleosporales</taxon>
        <taxon>Massarineae</taxon>
        <taxon>Didymosphaeriaceae</taxon>
        <taxon>Karstenula</taxon>
    </lineage>
</organism>
<dbReference type="EMBL" id="MU001495">
    <property type="protein sequence ID" value="KAF2448406.1"/>
    <property type="molecule type" value="Genomic_DNA"/>
</dbReference>
<protein>
    <submittedName>
        <fullName evidence="1">Uncharacterized protein</fullName>
    </submittedName>
</protein>
<dbReference type="AlphaFoldDB" id="A0A9P4PT92"/>
<proteinExistence type="predicted"/>
<reference evidence="1" key="1">
    <citation type="journal article" date="2020" name="Stud. Mycol.">
        <title>101 Dothideomycetes genomes: a test case for predicting lifestyles and emergence of pathogens.</title>
        <authorList>
            <person name="Haridas S."/>
            <person name="Albert R."/>
            <person name="Binder M."/>
            <person name="Bloem J."/>
            <person name="Labutti K."/>
            <person name="Salamov A."/>
            <person name="Andreopoulos B."/>
            <person name="Baker S."/>
            <person name="Barry K."/>
            <person name="Bills G."/>
            <person name="Bluhm B."/>
            <person name="Cannon C."/>
            <person name="Castanera R."/>
            <person name="Culley D."/>
            <person name="Daum C."/>
            <person name="Ezra D."/>
            <person name="Gonzalez J."/>
            <person name="Henrissat B."/>
            <person name="Kuo A."/>
            <person name="Liang C."/>
            <person name="Lipzen A."/>
            <person name="Lutzoni F."/>
            <person name="Magnuson J."/>
            <person name="Mondo S."/>
            <person name="Nolan M."/>
            <person name="Ohm R."/>
            <person name="Pangilinan J."/>
            <person name="Park H.-J."/>
            <person name="Ramirez L."/>
            <person name="Alfaro M."/>
            <person name="Sun H."/>
            <person name="Tritt A."/>
            <person name="Yoshinaga Y."/>
            <person name="Zwiers L.-H."/>
            <person name="Turgeon B."/>
            <person name="Goodwin S."/>
            <person name="Spatafora J."/>
            <person name="Crous P."/>
            <person name="Grigoriev I."/>
        </authorList>
    </citation>
    <scope>NUCLEOTIDE SEQUENCE</scope>
    <source>
        <strain evidence="1">CBS 690.94</strain>
    </source>
</reference>
<accession>A0A9P4PT92</accession>
<sequence>MRLYLQKECERLLFYDSQLNGEPFRGVLEFIHNLHWRWKDYTSFLNFVINPLCILLDLEPGRNVSYFGLIAELLYTTISFLEYHPLGPSHTDRVNRLFERIEEVVFLNIDPESQKRLERVPRDPNKEVYCIMEDCSNGWLPITYGMLIHHILQAHIVENK</sequence>
<name>A0A9P4PT92_9PLEO</name>